<protein>
    <submittedName>
        <fullName evidence="1">Uncharacterized protein</fullName>
    </submittedName>
</protein>
<sequence>MNSYNNSSSENIRTFLQRHQENQEPCIYSSSPVLLFHPGVALQTSLSSVCRPLNHVPESFNSSMMVVPVTPPRRLNLLKHRADSGAFSATHSSEKYQDHDVLDSHRSEVINLIHSDLATTPRDFVGLTETNSTLACDSTPRDQSNNSDTGINMKFTIREDELMSTSNTFTSNATLGDPYCIRCDP</sequence>
<dbReference type="Proteomes" id="UP000507470">
    <property type="component" value="Unassembled WGS sequence"/>
</dbReference>
<evidence type="ECO:0000313" key="2">
    <source>
        <dbReference type="Proteomes" id="UP000507470"/>
    </source>
</evidence>
<organism evidence="1 2">
    <name type="scientific">Mytilus coruscus</name>
    <name type="common">Sea mussel</name>
    <dbReference type="NCBI Taxonomy" id="42192"/>
    <lineage>
        <taxon>Eukaryota</taxon>
        <taxon>Metazoa</taxon>
        <taxon>Spiralia</taxon>
        <taxon>Lophotrochozoa</taxon>
        <taxon>Mollusca</taxon>
        <taxon>Bivalvia</taxon>
        <taxon>Autobranchia</taxon>
        <taxon>Pteriomorphia</taxon>
        <taxon>Mytilida</taxon>
        <taxon>Mytiloidea</taxon>
        <taxon>Mytilidae</taxon>
        <taxon>Mytilinae</taxon>
        <taxon>Mytilus</taxon>
    </lineage>
</organism>
<evidence type="ECO:0000313" key="1">
    <source>
        <dbReference type="EMBL" id="CAC5390127.1"/>
    </source>
</evidence>
<keyword evidence="2" id="KW-1185">Reference proteome</keyword>
<reference evidence="1 2" key="1">
    <citation type="submission" date="2020-06" db="EMBL/GenBank/DDBJ databases">
        <authorList>
            <person name="Li R."/>
            <person name="Bekaert M."/>
        </authorList>
    </citation>
    <scope>NUCLEOTIDE SEQUENCE [LARGE SCALE GENOMIC DNA]</scope>
    <source>
        <strain evidence="2">wild</strain>
    </source>
</reference>
<dbReference type="EMBL" id="CACVKT020004453">
    <property type="protein sequence ID" value="CAC5390127.1"/>
    <property type="molecule type" value="Genomic_DNA"/>
</dbReference>
<dbReference type="AlphaFoldDB" id="A0A6J8C5Y9"/>
<name>A0A6J8C5Y9_MYTCO</name>
<gene>
    <name evidence="1" type="ORF">MCOR_25243</name>
</gene>
<accession>A0A6J8C5Y9</accession>
<proteinExistence type="predicted"/>